<evidence type="ECO:0000313" key="3">
    <source>
        <dbReference type="Proteomes" id="UP001596104"/>
    </source>
</evidence>
<evidence type="ECO:0000256" key="1">
    <source>
        <dbReference type="SAM" id="MobiDB-lite"/>
    </source>
</evidence>
<dbReference type="EMBL" id="JBHSLV010000016">
    <property type="protein sequence ID" value="MFC5392830.1"/>
    <property type="molecule type" value="Genomic_DNA"/>
</dbReference>
<accession>A0ABW0H6H0</accession>
<evidence type="ECO:0000313" key="2">
    <source>
        <dbReference type="EMBL" id="MFC5392830.1"/>
    </source>
</evidence>
<reference evidence="3" key="1">
    <citation type="journal article" date="2019" name="Int. J. Syst. Evol. Microbiol.">
        <title>The Global Catalogue of Microorganisms (GCM) 10K type strain sequencing project: providing services to taxonomists for standard genome sequencing and annotation.</title>
        <authorList>
            <consortium name="The Broad Institute Genomics Platform"/>
            <consortium name="The Broad Institute Genome Sequencing Center for Infectious Disease"/>
            <person name="Wu L."/>
            <person name="Ma J."/>
        </authorList>
    </citation>
    <scope>NUCLEOTIDE SEQUENCE [LARGE SCALE GENOMIC DNA]</scope>
    <source>
        <strain evidence="3">CGMCC 1.16326</strain>
    </source>
</reference>
<dbReference type="Proteomes" id="UP001596104">
    <property type="component" value="Unassembled WGS sequence"/>
</dbReference>
<comment type="caution">
    <text evidence="2">The sequence shown here is derived from an EMBL/GenBank/DDBJ whole genome shotgun (WGS) entry which is preliminary data.</text>
</comment>
<protein>
    <recommendedName>
        <fullName evidence="4">Transposase</fullName>
    </recommendedName>
</protein>
<organism evidence="2 3">
    <name type="scientific">Bosea vestrisii</name>
    <dbReference type="NCBI Taxonomy" id="151416"/>
    <lineage>
        <taxon>Bacteria</taxon>
        <taxon>Pseudomonadati</taxon>
        <taxon>Pseudomonadota</taxon>
        <taxon>Alphaproteobacteria</taxon>
        <taxon>Hyphomicrobiales</taxon>
        <taxon>Boseaceae</taxon>
        <taxon>Bosea</taxon>
    </lineage>
</organism>
<proteinExistence type="predicted"/>
<name>A0ABW0H6H0_9HYPH</name>
<keyword evidence="3" id="KW-1185">Reference proteome</keyword>
<feature type="region of interest" description="Disordered" evidence="1">
    <location>
        <begin position="63"/>
        <end position="84"/>
    </location>
</feature>
<sequence length="84" mass="9763">MSSPDLFAWADEQAIPASSVVDFRVRRERLPRWRHLEERKPYRNLDLIIDRQDGRAAPVKILRFPGRHPASPGSYSPEPSRRQG</sequence>
<gene>
    <name evidence="2" type="ORF">ACFPPC_09310</name>
</gene>
<dbReference type="RefSeq" id="WP_377007675.1">
    <property type="nucleotide sequence ID" value="NZ_JBHSLV010000016.1"/>
</dbReference>
<evidence type="ECO:0008006" key="4">
    <source>
        <dbReference type="Google" id="ProtNLM"/>
    </source>
</evidence>